<gene>
    <name evidence="1" type="ORF">ELE36_16695</name>
</gene>
<accession>A0A411HN09</accession>
<evidence type="ECO:0000313" key="1">
    <source>
        <dbReference type="EMBL" id="QBB71862.1"/>
    </source>
</evidence>
<evidence type="ECO:0000313" key="2">
    <source>
        <dbReference type="Proteomes" id="UP000291562"/>
    </source>
</evidence>
<organism evidence="1 2">
    <name type="scientific">Pseudolysobacter antarcticus</name>
    <dbReference type="NCBI Taxonomy" id="2511995"/>
    <lineage>
        <taxon>Bacteria</taxon>
        <taxon>Pseudomonadati</taxon>
        <taxon>Pseudomonadota</taxon>
        <taxon>Gammaproteobacteria</taxon>
        <taxon>Lysobacterales</taxon>
        <taxon>Rhodanobacteraceae</taxon>
        <taxon>Pseudolysobacter</taxon>
    </lineage>
</organism>
<keyword evidence="2" id="KW-1185">Reference proteome</keyword>
<dbReference type="AlphaFoldDB" id="A0A411HN09"/>
<sequence>MLTEQGENWYHDAHWENVVVAQAELDSEPHHSPLFYATRDAAGEGARNCWPLLPEHQSARRLLLTEHAAGRPMFCSAASMDVDSYIGWGTSSSVDGTFYLYRYDSSPCGGYGKCTFVLRRRRCEQLDVIPDDPTALPAHICVKPEF</sequence>
<protein>
    <submittedName>
        <fullName evidence="1">Uncharacterized protein</fullName>
    </submittedName>
</protein>
<name>A0A411HN09_9GAMM</name>
<dbReference type="KEGG" id="xbc:ELE36_16695"/>
<dbReference type="Proteomes" id="UP000291562">
    <property type="component" value="Chromosome"/>
</dbReference>
<dbReference type="EMBL" id="CP035704">
    <property type="protein sequence ID" value="QBB71862.1"/>
    <property type="molecule type" value="Genomic_DNA"/>
</dbReference>
<reference evidence="1 2" key="1">
    <citation type="submission" date="2019-01" db="EMBL/GenBank/DDBJ databases">
        <title>Pseudolysobacter antarctica gen. nov., sp. nov., isolated from Fildes Peninsula, Antarctica.</title>
        <authorList>
            <person name="Wei Z."/>
            <person name="Peng F."/>
        </authorList>
    </citation>
    <scope>NUCLEOTIDE SEQUENCE [LARGE SCALE GENOMIC DNA]</scope>
    <source>
        <strain evidence="1 2">AQ6-296</strain>
    </source>
</reference>
<dbReference type="RefSeq" id="WP_129835288.1">
    <property type="nucleotide sequence ID" value="NZ_CP035704.1"/>
</dbReference>
<proteinExistence type="predicted"/>